<evidence type="ECO:0000256" key="3">
    <source>
        <dbReference type="ARBA" id="ARBA00010136"/>
    </source>
</evidence>
<evidence type="ECO:0000256" key="1">
    <source>
        <dbReference type="ARBA" id="ARBA00004606"/>
    </source>
</evidence>
<evidence type="ECO:0000256" key="11">
    <source>
        <dbReference type="ARBA" id="ARBA00023049"/>
    </source>
</evidence>
<dbReference type="Gene3D" id="2.60.40.1730">
    <property type="entry name" value="tricorn interacting facor f3 domain"/>
    <property type="match status" value="1"/>
</dbReference>
<dbReference type="GO" id="GO:0070006">
    <property type="term" value="F:metalloaminopeptidase activity"/>
    <property type="evidence" value="ECO:0007669"/>
    <property type="project" value="TreeGrafter"/>
</dbReference>
<dbReference type="GO" id="GO:0005737">
    <property type="term" value="C:cytoplasm"/>
    <property type="evidence" value="ECO:0007669"/>
    <property type="project" value="TreeGrafter"/>
</dbReference>
<dbReference type="GO" id="GO:0043171">
    <property type="term" value="P:peptide catabolic process"/>
    <property type="evidence" value="ECO:0007669"/>
    <property type="project" value="TreeGrafter"/>
</dbReference>
<dbReference type="GO" id="GO:0042277">
    <property type="term" value="F:peptide binding"/>
    <property type="evidence" value="ECO:0007669"/>
    <property type="project" value="TreeGrafter"/>
</dbReference>
<dbReference type="SUPFAM" id="SSF55486">
    <property type="entry name" value="Metalloproteases ('zincins'), catalytic domain"/>
    <property type="match status" value="1"/>
</dbReference>
<evidence type="ECO:0000256" key="4">
    <source>
        <dbReference type="ARBA" id="ARBA00022670"/>
    </source>
</evidence>
<name>A0A6A4VKP4_AMPAM</name>
<dbReference type="InterPro" id="IPR027268">
    <property type="entry name" value="Peptidase_M4/M1_CTD_sf"/>
</dbReference>
<dbReference type="FunFam" id="2.60.40.1730:FF:000012">
    <property type="entry name" value="Aminopeptidase N"/>
    <property type="match status" value="1"/>
</dbReference>
<dbReference type="EMBL" id="VIIS01001838">
    <property type="protein sequence ID" value="KAF0292094.1"/>
    <property type="molecule type" value="Genomic_DNA"/>
</dbReference>
<dbReference type="OrthoDB" id="510539at2759"/>
<evidence type="ECO:0000259" key="19">
    <source>
        <dbReference type="Pfam" id="PF17900"/>
    </source>
</evidence>
<evidence type="ECO:0000256" key="15">
    <source>
        <dbReference type="PIRSR" id="PIRSR634016-3"/>
    </source>
</evidence>
<keyword evidence="11" id="KW-0482">Metalloprotease</keyword>
<comment type="subcellular location">
    <subcellularLocation>
        <location evidence="2">Cell membrane</location>
        <topology evidence="2">Lipid-anchor</topology>
        <topology evidence="2">GPI-anchor</topology>
    </subcellularLocation>
    <subcellularLocation>
        <location evidence="1">Membrane</location>
        <topology evidence="1">Single-pass type II membrane protein</topology>
    </subcellularLocation>
</comment>
<reference evidence="20 21" key="1">
    <citation type="submission" date="2019-07" db="EMBL/GenBank/DDBJ databases">
        <title>Draft genome assembly of a fouling barnacle, Amphibalanus amphitrite (Darwin, 1854): The first reference genome for Thecostraca.</title>
        <authorList>
            <person name="Kim W."/>
        </authorList>
    </citation>
    <scope>NUCLEOTIDE SEQUENCE [LARGE SCALE GENOMIC DNA]</scope>
    <source>
        <strain evidence="20">SNU_AA5</strain>
        <tissue evidence="20">Soma without cirri and trophi</tissue>
    </source>
</reference>
<keyword evidence="7" id="KW-0378">Hydrolase</keyword>
<comment type="cofactor">
    <cofactor evidence="15">
        <name>Zn(2+)</name>
        <dbReference type="ChEBI" id="CHEBI:29105"/>
    </cofactor>
    <text evidence="15">Binds 1 zinc ion per subunit.</text>
</comment>
<dbReference type="InterPro" id="IPR042097">
    <property type="entry name" value="Aminopeptidase_N-like_N_sf"/>
</dbReference>
<keyword evidence="20" id="KW-0031">Aminopeptidase</keyword>
<evidence type="ECO:0000256" key="13">
    <source>
        <dbReference type="ARBA" id="ARBA00023180"/>
    </source>
</evidence>
<organism evidence="20 21">
    <name type="scientific">Amphibalanus amphitrite</name>
    <name type="common">Striped barnacle</name>
    <name type="synonym">Balanus amphitrite</name>
    <dbReference type="NCBI Taxonomy" id="1232801"/>
    <lineage>
        <taxon>Eukaryota</taxon>
        <taxon>Metazoa</taxon>
        <taxon>Ecdysozoa</taxon>
        <taxon>Arthropoda</taxon>
        <taxon>Crustacea</taxon>
        <taxon>Multicrustacea</taxon>
        <taxon>Cirripedia</taxon>
        <taxon>Thoracica</taxon>
        <taxon>Thoracicalcarea</taxon>
        <taxon>Balanomorpha</taxon>
        <taxon>Balanoidea</taxon>
        <taxon>Balanidae</taxon>
        <taxon>Amphibalaninae</taxon>
        <taxon>Amphibalanus</taxon>
    </lineage>
</organism>
<evidence type="ECO:0000313" key="21">
    <source>
        <dbReference type="Proteomes" id="UP000440578"/>
    </source>
</evidence>
<dbReference type="FunFam" id="1.10.390.10:FF:000016">
    <property type="entry name" value="Glutamyl aminopeptidase"/>
    <property type="match status" value="1"/>
</dbReference>
<dbReference type="SUPFAM" id="SSF63737">
    <property type="entry name" value="Leukotriene A4 hydrolase N-terminal domain"/>
    <property type="match status" value="1"/>
</dbReference>
<dbReference type="CDD" id="cd09601">
    <property type="entry name" value="M1_APN-Q_like"/>
    <property type="match status" value="1"/>
</dbReference>
<evidence type="ECO:0000256" key="7">
    <source>
        <dbReference type="ARBA" id="ARBA00022801"/>
    </source>
</evidence>
<keyword evidence="13" id="KW-0325">Glycoprotein</keyword>
<dbReference type="InterPro" id="IPR014782">
    <property type="entry name" value="Peptidase_M1_dom"/>
</dbReference>
<feature type="domain" description="Peptidase M1 membrane alanine aminopeptidase" evidence="18">
    <location>
        <begin position="341"/>
        <end position="561"/>
    </location>
</feature>
<dbReference type="GO" id="GO:0005615">
    <property type="term" value="C:extracellular space"/>
    <property type="evidence" value="ECO:0007669"/>
    <property type="project" value="TreeGrafter"/>
</dbReference>
<dbReference type="GO" id="GO:0008270">
    <property type="term" value="F:zinc ion binding"/>
    <property type="evidence" value="ECO:0007669"/>
    <property type="project" value="InterPro"/>
</dbReference>
<evidence type="ECO:0000256" key="16">
    <source>
        <dbReference type="PIRSR" id="PIRSR634016-4"/>
    </source>
</evidence>
<comment type="similarity">
    <text evidence="3">Belongs to the peptidase M1 family.</text>
</comment>
<feature type="site" description="Transition state stabilizer" evidence="16">
    <location>
        <position position="494"/>
    </location>
</feature>
<keyword evidence="12 17" id="KW-0472">Membrane</keyword>
<gene>
    <name evidence="20" type="primary">ANPEP_2</name>
    <name evidence="20" type="ORF">FJT64_009856</name>
</gene>
<dbReference type="Gene3D" id="1.10.390.10">
    <property type="entry name" value="Neutral Protease Domain 2"/>
    <property type="match status" value="1"/>
</dbReference>
<feature type="binding site" evidence="15">
    <location>
        <position position="412"/>
    </location>
    <ligand>
        <name>Zn(2+)</name>
        <dbReference type="ChEBI" id="CHEBI:29105"/>
        <note>catalytic</note>
    </ligand>
</feature>
<feature type="active site" description="Proton acceptor" evidence="14">
    <location>
        <position position="409"/>
    </location>
</feature>
<evidence type="ECO:0000256" key="6">
    <source>
        <dbReference type="ARBA" id="ARBA00022723"/>
    </source>
</evidence>
<dbReference type="InterPro" id="IPR045357">
    <property type="entry name" value="Aminopeptidase_N-like_N"/>
</dbReference>
<feature type="transmembrane region" description="Helical" evidence="17">
    <location>
        <begin position="46"/>
        <end position="65"/>
    </location>
</feature>
<dbReference type="AlphaFoldDB" id="A0A6A4VKP4"/>
<keyword evidence="5 17" id="KW-0812">Transmembrane</keyword>
<dbReference type="InterPro" id="IPR050344">
    <property type="entry name" value="Peptidase_M1_aminopeptidases"/>
</dbReference>
<evidence type="ECO:0000259" key="18">
    <source>
        <dbReference type="Pfam" id="PF01433"/>
    </source>
</evidence>
<protein>
    <submittedName>
        <fullName evidence="20">Aminopeptidase N</fullName>
    </submittedName>
</protein>
<dbReference type="InterPro" id="IPR034016">
    <property type="entry name" value="M1_APN-typ"/>
</dbReference>
<evidence type="ECO:0000256" key="12">
    <source>
        <dbReference type="ARBA" id="ARBA00023136"/>
    </source>
</evidence>
<evidence type="ECO:0000256" key="9">
    <source>
        <dbReference type="ARBA" id="ARBA00022968"/>
    </source>
</evidence>
<keyword evidence="4" id="KW-0645">Protease</keyword>
<dbReference type="Pfam" id="PF01433">
    <property type="entry name" value="Peptidase_M1"/>
    <property type="match status" value="1"/>
</dbReference>
<keyword evidence="9" id="KW-0735">Signal-anchor</keyword>
<dbReference type="Proteomes" id="UP000440578">
    <property type="component" value="Unassembled WGS sequence"/>
</dbReference>
<dbReference type="Pfam" id="PF17900">
    <property type="entry name" value="Peptidase_M1_N"/>
    <property type="match status" value="1"/>
</dbReference>
<evidence type="ECO:0000256" key="8">
    <source>
        <dbReference type="ARBA" id="ARBA00022833"/>
    </source>
</evidence>
<dbReference type="PRINTS" id="PR00756">
    <property type="entry name" value="ALADIPTASE"/>
</dbReference>
<dbReference type="PANTHER" id="PTHR11533">
    <property type="entry name" value="PROTEASE M1 ZINC METALLOPROTEASE"/>
    <property type="match status" value="1"/>
</dbReference>
<evidence type="ECO:0000256" key="17">
    <source>
        <dbReference type="SAM" id="Phobius"/>
    </source>
</evidence>
<comment type="caution">
    <text evidence="20">The sequence shown here is derived from an EMBL/GenBank/DDBJ whole genome shotgun (WGS) entry which is preliminary data.</text>
</comment>
<keyword evidence="6 15" id="KW-0479">Metal-binding</keyword>
<keyword evidence="8 15" id="KW-0862">Zinc</keyword>
<evidence type="ECO:0000313" key="20">
    <source>
        <dbReference type="EMBL" id="KAF0292094.1"/>
    </source>
</evidence>
<evidence type="ECO:0000256" key="14">
    <source>
        <dbReference type="PIRSR" id="PIRSR634016-1"/>
    </source>
</evidence>
<keyword evidence="21" id="KW-1185">Reference proteome</keyword>
<dbReference type="InterPro" id="IPR001930">
    <property type="entry name" value="Peptidase_M1"/>
</dbReference>
<evidence type="ECO:0000256" key="5">
    <source>
        <dbReference type="ARBA" id="ARBA00022692"/>
    </source>
</evidence>
<feature type="binding site" evidence="15">
    <location>
        <position position="408"/>
    </location>
    <ligand>
        <name>Zn(2+)</name>
        <dbReference type="ChEBI" id="CHEBI:29105"/>
        <note>catalytic</note>
    </ligand>
</feature>
<dbReference type="GO" id="GO:0005886">
    <property type="term" value="C:plasma membrane"/>
    <property type="evidence" value="ECO:0007669"/>
    <property type="project" value="UniProtKB-SubCell"/>
</dbReference>
<keyword evidence="10 17" id="KW-1133">Transmembrane helix</keyword>
<dbReference type="GO" id="GO:0006508">
    <property type="term" value="P:proteolysis"/>
    <property type="evidence" value="ECO:0007669"/>
    <property type="project" value="UniProtKB-KW"/>
</dbReference>
<feature type="binding site" evidence="15">
    <location>
        <position position="431"/>
    </location>
    <ligand>
        <name>Zn(2+)</name>
        <dbReference type="ChEBI" id="CHEBI:29105"/>
        <note>catalytic</note>
    </ligand>
</feature>
<evidence type="ECO:0000256" key="2">
    <source>
        <dbReference type="ARBA" id="ARBA00004609"/>
    </source>
</evidence>
<feature type="domain" description="Aminopeptidase N-like N-terminal" evidence="19">
    <location>
        <begin position="107"/>
        <end position="298"/>
    </location>
</feature>
<sequence length="592" mass="66335">MVPADGAVLRRRVRAPQAMTSREELAMDPHSVTFTKNSGVFVTRRCGLLLLLLFAGALLITGLLVRHFHGTSCQQDGASAADSAAAGAGPTLPTKPRDVRLPRHLAPEGYKIRLLPFIEEGNFTFNGEVTATLRADAPGKNVTLHVNEMIVLNDSVTVKDATTGKMVGMAGYKYDTDREFFIILLERSVEVGHKYEVYVKYIGSLTDKLAGFYRSSYKTPEGEKRWIAVTQFQPTDARKAFPCLDEPALKATFQITLGRRKTMTSISNMPIKMTEPHKEMAGYEWDIYEKSVPMSTYLVAFAVTDFAVRESDPGLSNTLFRVWARPAAIQQAEYARRIGPVILEYYEEFFKTVFPLPKQDMAALPDFSAGAMENWGLITYRWGDCSAVRPESSHSASNKQRVAVVVAHELAHQWFGNLVTPGWWTDLWLNEGFASYVEVLGTHKVEPSWRMLDQMVTRVVQSVMTTDALKSSHPISIPVQHPDEIGQIFDSISYSKGSSIIRMMDHVLTRATLQDALANYLKAMKYQAADQDDLWRFLTEEAHRDGTLPADITVKQIMDTWTLQMGFPVVTVHRDYDSRSARLVQASSASLR</sequence>
<evidence type="ECO:0000256" key="10">
    <source>
        <dbReference type="ARBA" id="ARBA00022989"/>
    </source>
</evidence>
<proteinExistence type="inferred from homology"/>
<accession>A0A6A4VKP4</accession>
<dbReference type="PANTHER" id="PTHR11533:SF294">
    <property type="entry name" value="THYROTROPIN-RELEASING HORMONE-DEGRADING ECTOENZYME"/>
    <property type="match status" value="1"/>
</dbReference>